<dbReference type="GO" id="GO:0016042">
    <property type="term" value="P:lipid catabolic process"/>
    <property type="evidence" value="ECO:0007669"/>
    <property type="project" value="UniProtKB-UniRule"/>
</dbReference>
<dbReference type="PANTHER" id="PTHR24185:SF1">
    <property type="entry name" value="CALCIUM-INDEPENDENT PHOSPHOLIPASE A2-GAMMA"/>
    <property type="match status" value="1"/>
</dbReference>
<dbReference type="GO" id="GO:0019369">
    <property type="term" value="P:arachidonate metabolic process"/>
    <property type="evidence" value="ECO:0007669"/>
    <property type="project" value="TreeGrafter"/>
</dbReference>
<evidence type="ECO:0000256" key="9">
    <source>
        <dbReference type="SAM" id="MobiDB-lite"/>
    </source>
</evidence>
<sequence>MENPPSWHFLGYEPRNADNHQAPLSEKTFDTGLSDPPCEGCEVHNIRVFFCVNCDGHFCSNCWAKERAHKPGKLGPDGLPHEKADSEVVSRLKATFNPPSDPGIQERMHLEDEDTTWFGIVRDATGRPIFQDYGRYSTLIANSASREHRTRFPRLVSFIGQTGAGKSTLVKMLIERQSYGIDDPEKRRLFQCPIVGSSTNDSVPTSGDVHLYADPSTYFTTFPTLYADCEGLEGGENIPIGARRQEAEGGIVRRRDDHSQEMNRLKKRWRISRGQERPIAWADSPAKQKRQYGVTELYPRLLYTFSDAVVFVLQNPKTFESTVLSKLLSWAHAVVEKSTNQPVLPHAIIALNATDPGVDPRKWDVDFPTENLMDTVAGAVGRDVSYREYSEYWNSHGKSVETMRDLLGCYYPSIRVVCIPRKGRYMLVEEQVQKLHREIDSACKQSYDAKRVSRMLATSDELNQYLQAAFDHFSQNLDTPFNFLEIAFNNSPIPRDFGGNILKLAVAAQEIQETSDGPRIFKKLSVMIASCIILDCARHGLKGPAKDLFRRNYRKYCDDALRDFCKLFWPCQFHSRSGHCVNVLEGHKKGHQNEHGRIIGSGEYESTFSFESYVLTWRSHILANIFKFQNRLVEEIGAQPSTSERDLVSEAHRSNIEDFYRLLKGSPRFVSHSACFCCLREMPEHPLPCGHVLCTPCVRTYSELDMKKGGTQQKDKTFIRMDRCPLHPRNIRFTEPWYLKFKPDLAGVRILSLDGLVQSPNGGIRGIVELEVLREIELYLGGHIPIQAFFDLIVGTSTGGIIAVGLGVENWRVETCIKHFRRLTDKAFTSRLPGMRFGHRYRTRPFEQALQEVFKDEFLFGGAHDESNSYFTRVAVTATTDTGEKPVILTNYNRGMETQASYSMVRPDNPKQELKLWEALRATCAAPSYFKPFVKQDTKAGYLDGALYHNNPVRVAYHESKLLWPDVQDCKPDILLSIGTGHNGAETNGSAEPQRKLGIGEWFKNAEFVQNLNIMVNRVDNILNSEQIWINFKNDTLSSREESELRRYQRINPKLGYPPPRLDDKRNLESLEYTVRENLQDNELYRKKISRIAHRLVASSFYFERIGQRKYGSGYVCEGKIICRFPNGTAELRHLGSFLRLHQRHEIFQPYFNVQEQYQRPVETIIDPLVIEKMCTHAHFDMGVIEVNVSAKHGAITISLALWDYTEREDIIPISGFPRNLVLDTLQRGTSPDVNSTSPTVGFNHHRIPTARTVIPREVIVPAEDRPPSLFDSSPGDEESDAASVDLRIDAGDWLERRADLPRASPAQSSSRLWPLFTPRNPLQSLRRLHRVPGVADLTTPESGLRIFPTPPAIELEGSPIPNEAQGDGYETQHDVDENRDPQPSGSMDMDEDESSLSVAIALSLRTQNRYTPMGTNLEELQQALQISLLDNMF</sequence>
<evidence type="ECO:0008006" key="14">
    <source>
        <dbReference type="Google" id="ProtNLM"/>
    </source>
</evidence>
<evidence type="ECO:0000313" key="13">
    <source>
        <dbReference type="Proteomes" id="UP000235371"/>
    </source>
</evidence>
<dbReference type="Gene3D" id="3.40.1090.10">
    <property type="entry name" value="Cytosolic phospholipase A2 catalytic domain"/>
    <property type="match status" value="1"/>
</dbReference>
<dbReference type="GO" id="GO:0047499">
    <property type="term" value="F:calcium-independent phospholipase A2 activity"/>
    <property type="evidence" value="ECO:0007669"/>
    <property type="project" value="TreeGrafter"/>
</dbReference>
<dbReference type="PROSITE" id="PS51635">
    <property type="entry name" value="PNPLA"/>
    <property type="match status" value="1"/>
</dbReference>
<dbReference type="InterPro" id="IPR001841">
    <property type="entry name" value="Znf_RING"/>
</dbReference>
<accession>A0A2J6SFM8</accession>
<evidence type="ECO:0000256" key="7">
    <source>
        <dbReference type="PROSITE-ProRule" id="PRU00175"/>
    </source>
</evidence>
<feature type="active site" description="Nucleophile" evidence="8">
    <location>
        <position position="797"/>
    </location>
</feature>
<evidence type="ECO:0000256" key="5">
    <source>
        <dbReference type="ARBA" id="ARBA00022963"/>
    </source>
</evidence>
<dbReference type="InterPro" id="IPR002641">
    <property type="entry name" value="PNPLA_dom"/>
</dbReference>
<dbReference type="RefSeq" id="XP_024726475.1">
    <property type="nucleotide sequence ID" value="XM_024878838.1"/>
</dbReference>
<dbReference type="CDD" id="cd19757">
    <property type="entry name" value="Bbox1"/>
    <property type="match status" value="1"/>
</dbReference>
<dbReference type="PROSITE" id="PS50089">
    <property type="entry name" value="ZF_RING_2"/>
    <property type="match status" value="1"/>
</dbReference>
<name>A0A2J6SFM8_9HELO</name>
<organism evidence="12 13">
    <name type="scientific">Hyaloscypha bicolor E</name>
    <dbReference type="NCBI Taxonomy" id="1095630"/>
    <lineage>
        <taxon>Eukaryota</taxon>
        <taxon>Fungi</taxon>
        <taxon>Dikarya</taxon>
        <taxon>Ascomycota</taxon>
        <taxon>Pezizomycotina</taxon>
        <taxon>Leotiomycetes</taxon>
        <taxon>Helotiales</taxon>
        <taxon>Hyaloscyphaceae</taxon>
        <taxon>Hyaloscypha</taxon>
        <taxon>Hyaloscypha bicolor</taxon>
    </lineage>
</organism>
<evidence type="ECO:0000256" key="3">
    <source>
        <dbReference type="ARBA" id="ARBA00022801"/>
    </source>
</evidence>
<evidence type="ECO:0000256" key="2">
    <source>
        <dbReference type="ARBA" id="ARBA00022771"/>
    </source>
</evidence>
<protein>
    <recommendedName>
        <fullName evidence="14">FabD/lysophospholipase-like protein</fullName>
    </recommendedName>
</protein>
<feature type="active site" description="Proton acceptor" evidence="8">
    <location>
        <position position="944"/>
    </location>
</feature>
<dbReference type="InterPro" id="IPR017907">
    <property type="entry name" value="Znf_RING_CS"/>
</dbReference>
<keyword evidence="1" id="KW-0479">Metal-binding</keyword>
<dbReference type="GeneID" id="36586915"/>
<dbReference type="GO" id="GO:0008270">
    <property type="term" value="F:zinc ion binding"/>
    <property type="evidence" value="ECO:0007669"/>
    <property type="project" value="UniProtKB-KW"/>
</dbReference>
<dbReference type="CDD" id="cd16449">
    <property type="entry name" value="RING-HC"/>
    <property type="match status" value="1"/>
</dbReference>
<feature type="compositionally biased region" description="Basic and acidic residues" evidence="9">
    <location>
        <begin position="1371"/>
        <end position="1381"/>
    </location>
</feature>
<keyword evidence="5 8" id="KW-0442">Lipid degradation</keyword>
<dbReference type="PROSITE" id="PS00518">
    <property type="entry name" value="ZF_RING_1"/>
    <property type="match status" value="1"/>
</dbReference>
<dbReference type="PANTHER" id="PTHR24185">
    <property type="entry name" value="CALCIUM-INDEPENDENT PHOSPHOLIPASE A2-GAMMA"/>
    <property type="match status" value="1"/>
</dbReference>
<evidence type="ECO:0000256" key="8">
    <source>
        <dbReference type="PROSITE-ProRule" id="PRU01161"/>
    </source>
</evidence>
<dbReference type="GO" id="GO:0016020">
    <property type="term" value="C:membrane"/>
    <property type="evidence" value="ECO:0007669"/>
    <property type="project" value="TreeGrafter"/>
</dbReference>
<dbReference type="EMBL" id="KZ613920">
    <property type="protein sequence ID" value="PMD49571.1"/>
    <property type="molecule type" value="Genomic_DNA"/>
</dbReference>
<feature type="domain" description="RING-type" evidence="10">
    <location>
        <begin position="675"/>
        <end position="727"/>
    </location>
</feature>
<dbReference type="InterPro" id="IPR016035">
    <property type="entry name" value="Acyl_Trfase/lysoPLipase"/>
</dbReference>
<reference evidence="12 13" key="1">
    <citation type="submission" date="2016-04" db="EMBL/GenBank/DDBJ databases">
        <title>A degradative enzymes factory behind the ericoid mycorrhizal symbiosis.</title>
        <authorList>
            <consortium name="DOE Joint Genome Institute"/>
            <person name="Martino E."/>
            <person name="Morin E."/>
            <person name="Grelet G."/>
            <person name="Kuo A."/>
            <person name="Kohler A."/>
            <person name="Daghino S."/>
            <person name="Barry K."/>
            <person name="Choi C."/>
            <person name="Cichocki N."/>
            <person name="Clum A."/>
            <person name="Copeland A."/>
            <person name="Hainaut M."/>
            <person name="Haridas S."/>
            <person name="Labutti K."/>
            <person name="Lindquist E."/>
            <person name="Lipzen A."/>
            <person name="Khouja H.-R."/>
            <person name="Murat C."/>
            <person name="Ohm R."/>
            <person name="Olson A."/>
            <person name="Spatafora J."/>
            <person name="Veneault-Fourrey C."/>
            <person name="Henrissat B."/>
            <person name="Grigoriev I."/>
            <person name="Martin F."/>
            <person name="Perotto S."/>
        </authorList>
    </citation>
    <scope>NUCLEOTIDE SEQUENCE [LARGE SCALE GENOMIC DNA]</scope>
    <source>
        <strain evidence="12 13">E</strain>
    </source>
</reference>
<comment type="caution">
    <text evidence="8">Lacks conserved residue(s) required for the propagation of feature annotation.</text>
</comment>
<evidence type="ECO:0000256" key="4">
    <source>
        <dbReference type="ARBA" id="ARBA00022833"/>
    </source>
</evidence>
<gene>
    <name evidence="12" type="ORF">K444DRAFT_605042</name>
</gene>
<feature type="short sequence motif" description="DGA/G" evidence="8">
    <location>
        <begin position="944"/>
        <end position="946"/>
    </location>
</feature>
<evidence type="ECO:0000256" key="1">
    <source>
        <dbReference type="ARBA" id="ARBA00022723"/>
    </source>
</evidence>
<dbReference type="Pfam" id="PF01734">
    <property type="entry name" value="Patatin"/>
    <property type="match status" value="1"/>
</dbReference>
<dbReference type="SUPFAM" id="SSF52151">
    <property type="entry name" value="FabD/lysophospholipase-like"/>
    <property type="match status" value="1"/>
</dbReference>
<keyword evidence="4" id="KW-0862">Zinc</keyword>
<keyword evidence="2 7" id="KW-0863">Zinc-finger</keyword>
<dbReference type="InParanoid" id="A0A2J6SFM8"/>
<keyword evidence="3 8" id="KW-0378">Hydrolase</keyword>
<dbReference type="CDD" id="cd07199">
    <property type="entry name" value="Pat17_PNPLA8_PNPLA9_like"/>
    <property type="match status" value="1"/>
</dbReference>
<evidence type="ECO:0000259" key="11">
    <source>
        <dbReference type="PROSITE" id="PS51635"/>
    </source>
</evidence>
<feature type="region of interest" description="Disordered" evidence="9">
    <location>
        <begin position="1343"/>
        <end position="1396"/>
    </location>
</feature>
<keyword evidence="13" id="KW-1185">Reference proteome</keyword>
<proteinExistence type="predicted"/>
<dbReference type="GO" id="GO:0046486">
    <property type="term" value="P:glycerolipid metabolic process"/>
    <property type="evidence" value="ECO:0007669"/>
    <property type="project" value="UniProtKB-ARBA"/>
</dbReference>
<dbReference type="OrthoDB" id="194358at2759"/>
<evidence type="ECO:0000313" key="12">
    <source>
        <dbReference type="EMBL" id="PMD49571.1"/>
    </source>
</evidence>
<feature type="short sequence motif" description="GXSXG" evidence="8">
    <location>
        <begin position="795"/>
        <end position="799"/>
    </location>
</feature>
<evidence type="ECO:0000256" key="6">
    <source>
        <dbReference type="ARBA" id="ARBA00023098"/>
    </source>
</evidence>
<feature type="domain" description="PNPLA" evidence="11">
    <location>
        <begin position="757"/>
        <end position="957"/>
    </location>
</feature>
<evidence type="ECO:0000259" key="10">
    <source>
        <dbReference type="PROSITE" id="PS50089"/>
    </source>
</evidence>
<keyword evidence="6 8" id="KW-0443">Lipid metabolism</keyword>
<dbReference type="Proteomes" id="UP000235371">
    <property type="component" value="Unassembled WGS sequence"/>
</dbReference>